<feature type="chain" id="PRO_5043347736" description="MACPF domain-containing protein" evidence="1">
    <location>
        <begin position="20"/>
        <end position="551"/>
    </location>
</feature>
<keyword evidence="4" id="KW-1185">Reference proteome</keyword>
<evidence type="ECO:0000313" key="3">
    <source>
        <dbReference type="EMBL" id="CAH3035611.1"/>
    </source>
</evidence>
<evidence type="ECO:0000313" key="4">
    <source>
        <dbReference type="Proteomes" id="UP001159428"/>
    </source>
</evidence>
<reference evidence="3 4" key="1">
    <citation type="submission" date="2022-05" db="EMBL/GenBank/DDBJ databases">
        <authorList>
            <consortium name="Genoscope - CEA"/>
            <person name="William W."/>
        </authorList>
    </citation>
    <scope>NUCLEOTIDE SEQUENCE [LARGE SCALE GENOMIC DNA]</scope>
</reference>
<dbReference type="InterPro" id="IPR031569">
    <property type="entry name" value="ApeC"/>
</dbReference>
<feature type="signal peptide" evidence="1">
    <location>
        <begin position="1"/>
        <end position="19"/>
    </location>
</feature>
<dbReference type="EMBL" id="CALNXJ010000003">
    <property type="protein sequence ID" value="CAH3035611.1"/>
    <property type="molecule type" value="Genomic_DNA"/>
</dbReference>
<dbReference type="PROSITE" id="PS51412">
    <property type="entry name" value="MACPF_2"/>
    <property type="match status" value="1"/>
</dbReference>
<keyword evidence="1" id="KW-0732">Signal</keyword>
<protein>
    <recommendedName>
        <fullName evidence="2">MACPF domain-containing protein</fullName>
    </recommendedName>
</protein>
<dbReference type="InterPro" id="IPR020864">
    <property type="entry name" value="MACPF"/>
</dbReference>
<proteinExistence type="predicted"/>
<accession>A0AAU9VQV3</accession>
<dbReference type="PANTHER" id="PTHR19324">
    <property type="entry name" value="PERFORIN-LIKE PROTEIN 1"/>
    <property type="match status" value="1"/>
</dbReference>
<name>A0AAU9VQV3_9CNID</name>
<dbReference type="Proteomes" id="UP001159428">
    <property type="component" value="Unassembled WGS sequence"/>
</dbReference>
<dbReference type="Pfam" id="PF01823">
    <property type="entry name" value="MACPF"/>
    <property type="match status" value="1"/>
</dbReference>
<dbReference type="Pfam" id="PF16977">
    <property type="entry name" value="ApeC"/>
    <property type="match status" value="1"/>
</dbReference>
<sequence length="551" mass="63144">MHLFVLIVAFGTTFTPGYGYPKTAKGLNFIGVGYDILRGNPDGDLSKGGIDPELKITRKILKLTWNDRKLSVNKKYKVPDQVVFADRDSSAKETVQEVFSGTKSYQDKLKTVVKVDGGVNYILWNLAFSLSTMYQRVSYQTFRAKNIFYQEKAVHNLGKARYQLNLVKWKHFTITNEFAASVCNLPQSYNQMAYHRFIKNWGTHIVSEVELGTRKIERYKSSYVDFFKYAMKNLKAAMSLSGGYKGFSSSVSIDFERFTASMTSGISFGSEKVVFRCGTRNKPEPIGLKLISIDRAFDDSFFKALSKKYQCQNLARRRTNVKKILKEYPRLEGATTYPQDPKVRIPLTWPLGKYGLPMAKSGCPNGGFWHTGWRYHDTEDKDPSNYWSNPYDLAGHVGKSNMEQKFCMKIKPRTSRYNMPWPEGKYCIFKKENCPADFEEAYVRWDDEDDNNNNKRGGTLPNGYYNGNTRIEYCCRTDGDATEAIRLPTGSPFVLIKANTHLCQEVDGMTHRSEYFAWDTEDKDPQANIHGPINAELGANRNIKVHYCYYT</sequence>
<dbReference type="PANTHER" id="PTHR19324:SF33">
    <property type="entry name" value="MUCIN-5AC"/>
    <property type="match status" value="1"/>
</dbReference>
<gene>
    <name evidence="3" type="ORF">PMEA_00016374</name>
</gene>
<organism evidence="3 4">
    <name type="scientific">Pocillopora meandrina</name>
    <dbReference type="NCBI Taxonomy" id="46732"/>
    <lineage>
        <taxon>Eukaryota</taxon>
        <taxon>Metazoa</taxon>
        <taxon>Cnidaria</taxon>
        <taxon>Anthozoa</taxon>
        <taxon>Hexacorallia</taxon>
        <taxon>Scleractinia</taxon>
        <taxon>Astrocoeniina</taxon>
        <taxon>Pocilloporidae</taxon>
        <taxon>Pocillopora</taxon>
    </lineage>
</organism>
<dbReference type="AlphaFoldDB" id="A0AAU9VQV3"/>
<evidence type="ECO:0000256" key="1">
    <source>
        <dbReference type="SAM" id="SignalP"/>
    </source>
</evidence>
<feature type="domain" description="MACPF" evidence="2">
    <location>
        <begin position="13"/>
        <end position="358"/>
    </location>
</feature>
<comment type="caution">
    <text evidence="3">The sequence shown here is derived from an EMBL/GenBank/DDBJ whole genome shotgun (WGS) entry which is preliminary data.</text>
</comment>
<evidence type="ECO:0000259" key="2">
    <source>
        <dbReference type="PROSITE" id="PS51412"/>
    </source>
</evidence>